<dbReference type="GO" id="GO:0030896">
    <property type="term" value="C:checkpoint clamp complex"/>
    <property type="evidence" value="ECO:0007669"/>
    <property type="project" value="InterPro"/>
</dbReference>
<proteinExistence type="predicted"/>
<keyword evidence="2" id="KW-0812">Transmembrane</keyword>
<dbReference type="AlphaFoldDB" id="H3AMV7"/>
<dbReference type="eggNOG" id="KOG2810">
    <property type="taxonomic scope" value="Eukaryota"/>
</dbReference>
<keyword evidence="2" id="KW-0472">Membrane</keyword>
<evidence type="ECO:0000256" key="1">
    <source>
        <dbReference type="SAM" id="MobiDB-lite"/>
    </source>
</evidence>
<dbReference type="GeneTree" id="ENSGT00390000005767"/>
<gene>
    <name evidence="3" type="primary">RAD9A</name>
</gene>
<dbReference type="Ensembl" id="ENSLACT00000011060.1">
    <property type="protein sequence ID" value="ENSLACP00000010978.1"/>
    <property type="gene ID" value="ENSLACG00000009659.1"/>
</dbReference>
<dbReference type="PANTHER" id="PTHR15237">
    <property type="entry name" value="DNA REPAIR PROTEIN RAD9"/>
    <property type="match status" value="1"/>
</dbReference>
<dbReference type="HOGENOM" id="CLU_049242_0_0_1"/>
<evidence type="ECO:0000313" key="4">
    <source>
        <dbReference type="Proteomes" id="UP000008672"/>
    </source>
</evidence>
<dbReference type="Bgee" id="ENSLACG00000009659">
    <property type="expression patterns" value="Expressed in pelvic fin and 6 other cell types or tissues"/>
</dbReference>
<protein>
    <submittedName>
        <fullName evidence="3">RAD9 checkpoint clamp component A</fullName>
    </submittedName>
</protein>
<reference evidence="3" key="2">
    <citation type="submission" date="2025-08" db="UniProtKB">
        <authorList>
            <consortium name="Ensembl"/>
        </authorList>
    </citation>
    <scope>IDENTIFICATION</scope>
</reference>
<dbReference type="InterPro" id="IPR007268">
    <property type="entry name" value="Rad9/Ddc1"/>
</dbReference>
<dbReference type="OMA" id="PFQECES"/>
<dbReference type="GO" id="GO:0000076">
    <property type="term" value="P:DNA replication checkpoint signaling"/>
    <property type="evidence" value="ECO:0007669"/>
    <property type="project" value="TreeGrafter"/>
</dbReference>
<evidence type="ECO:0000313" key="3">
    <source>
        <dbReference type="Ensembl" id="ENSLACP00000010978.1"/>
    </source>
</evidence>
<dbReference type="Pfam" id="PF04139">
    <property type="entry name" value="Rad9"/>
    <property type="match status" value="1"/>
</dbReference>
<dbReference type="GO" id="GO:0031573">
    <property type="term" value="P:mitotic intra-S DNA damage checkpoint signaling"/>
    <property type="evidence" value="ECO:0007669"/>
    <property type="project" value="TreeGrafter"/>
</dbReference>
<dbReference type="GO" id="GO:0071479">
    <property type="term" value="P:cellular response to ionizing radiation"/>
    <property type="evidence" value="ECO:0007669"/>
    <property type="project" value="TreeGrafter"/>
</dbReference>
<dbReference type="EMBL" id="AFYH01100429">
    <property type="status" value="NOT_ANNOTATED_CDS"/>
    <property type="molecule type" value="Genomic_DNA"/>
</dbReference>
<evidence type="ECO:0000256" key="2">
    <source>
        <dbReference type="SAM" id="Phobius"/>
    </source>
</evidence>
<reference evidence="3" key="3">
    <citation type="submission" date="2025-09" db="UniProtKB">
        <authorList>
            <consortium name="Ensembl"/>
        </authorList>
    </citation>
    <scope>IDENTIFICATION</scope>
</reference>
<dbReference type="Gene3D" id="3.70.10.10">
    <property type="match status" value="1"/>
</dbReference>
<dbReference type="GO" id="GO:0006281">
    <property type="term" value="P:DNA repair"/>
    <property type="evidence" value="ECO:0007669"/>
    <property type="project" value="TreeGrafter"/>
</dbReference>
<accession>H3AMV7</accession>
<dbReference type="EMBL" id="AFYH01100430">
    <property type="status" value="NOT_ANNOTATED_CDS"/>
    <property type="molecule type" value="Genomic_DNA"/>
</dbReference>
<name>H3AMV7_LATCH</name>
<organism evidence="3 4">
    <name type="scientific">Latimeria chalumnae</name>
    <name type="common">Coelacanth</name>
    <dbReference type="NCBI Taxonomy" id="7897"/>
    <lineage>
        <taxon>Eukaryota</taxon>
        <taxon>Metazoa</taxon>
        <taxon>Chordata</taxon>
        <taxon>Craniata</taxon>
        <taxon>Vertebrata</taxon>
        <taxon>Euteleostomi</taxon>
        <taxon>Coelacanthiformes</taxon>
        <taxon>Coelacanthidae</taxon>
        <taxon>Latimeria</taxon>
    </lineage>
</organism>
<dbReference type="PANTHER" id="PTHR15237:SF1">
    <property type="entry name" value="CELL CYCLE CHECKPOINT CONTROL PROTEIN RAD9A"/>
    <property type="match status" value="1"/>
</dbReference>
<reference evidence="4" key="1">
    <citation type="submission" date="2011-08" db="EMBL/GenBank/DDBJ databases">
        <title>The draft genome of Latimeria chalumnae.</title>
        <authorList>
            <person name="Di Palma F."/>
            <person name="Alfoldi J."/>
            <person name="Johnson J."/>
            <person name="Berlin A."/>
            <person name="Gnerre S."/>
            <person name="Jaffe D."/>
            <person name="MacCallum I."/>
            <person name="Young S."/>
            <person name="Walker B.J."/>
            <person name="Lander E."/>
            <person name="Lindblad-Toh K."/>
        </authorList>
    </citation>
    <scope>NUCLEOTIDE SEQUENCE [LARGE SCALE GENOMIC DNA]</scope>
    <source>
        <strain evidence="4">Wild caught</strain>
    </source>
</reference>
<feature type="region of interest" description="Disordered" evidence="1">
    <location>
        <begin position="162"/>
        <end position="183"/>
    </location>
</feature>
<feature type="transmembrane region" description="Helical" evidence="2">
    <location>
        <begin position="57"/>
        <end position="79"/>
    </location>
</feature>
<keyword evidence="2" id="KW-1133">Transmembrane helix</keyword>
<feature type="region of interest" description="Disordered" evidence="1">
    <location>
        <begin position="231"/>
        <end position="254"/>
    </location>
</feature>
<sequence length="273" mass="30574">CVSVCVNVSLCTCFLSLVGIMKTHNLSFQECESLQAAFTKDACPNVLKANANLCVSMYMLVSVCVCVYMHMYVHFLFLFPDPSKMMLTEMNLHPEEFEYFQVKEATDITFCLKELRALLSFAENSNLPVSVHFHTAGRPVVFSLEDSVLDVNFVLATLNDRDSHSQRSQTRGGTSIPCPGNPADDFLNDDMDSYMIAMETSMMKSRVAEPPCSPTFPQHSFSWRALTLPLEGQPATHSEEEEDKEIQTPGTPPHKKVSHFTFCSLCYLTSLPP</sequence>
<dbReference type="Proteomes" id="UP000008672">
    <property type="component" value="Unassembled WGS sequence"/>
</dbReference>
<dbReference type="STRING" id="7897.ENSLACP00000010978"/>
<dbReference type="InParanoid" id="H3AMV7"/>
<keyword evidence="4" id="KW-1185">Reference proteome</keyword>